<gene>
    <name evidence="3" type="ORF">A9Q93_12090</name>
</gene>
<evidence type="ECO:0000256" key="1">
    <source>
        <dbReference type="ARBA" id="ARBA00008791"/>
    </source>
</evidence>
<organism evidence="3 4">
    <name type="scientific">Nonlabens dokdonensis</name>
    <dbReference type="NCBI Taxonomy" id="328515"/>
    <lineage>
        <taxon>Bacteria</taxon>
        <taxon>Pseudomonadati</taxon>
        <taxon>Bacteroidota</taxon>
        <taxon>Flavobacteriia</taxon>
        <taxon>Flavobacteriales</taxon>
        <taxon>Flavobacteriaceae</taxon>
        <taxon>Nonlabens</taxon>
    </lineage>
</organism>
<protein>
    <recommendedName>
        <fullName evidence="2">UspA domain-containing protein</fullName>
    </recommendedName>
</protein>
<name>A0A1Z8AL51_9FLAO</name>
<dbReference type="EMBL" id="MAAX01000185">
    <property type="protein sequence ID" value="OUS11050.1"/>
    <property type="molecule type" value="Genomic_DNA"/>
</dbReference>
<dbReference type="Pfam" id="PF00582">
    <property type="entry name" value="Usp"/>
    <property type="match status" value="1"/>
</dbReference>
<dbReference type="PANTHER" id="PTHR46268">
    <property type="entry name" value="STRESS RESPONSE PROTEIN NHAX"/>
    <property type="match status" value="1"/>
</dbReference>
<sequence length="259" mass="29945">MKIIIPTDFSENAFSALTSAIRLFNHQETHFLIVHMINEETDAGMEIIQDQLDLMLERVEHLFNNKFHQFKTGVDQGSFIMTLHKRVKKYDADLIVMGTKGRSNKDHISFGSNTLKAIQEIERPLLVVPQNVEFQPLKNVLFPTQNLSGIFGDKLDLINNLVYHNSATMHVLHFINETVLTDKENFVDKLLGYRFRESEIVYKKMKPISIAFEVNKYVQKENIDLVAVVKTKHSFLNSFIHSSHVDTLELQIDKTFLIL</sequence>
<dbReference type="SUPFAM" id="SSF52402">
    <property type="entry name" value="Adenine nucleotide alpha hydrolases-like"/>
    <property type="match status" value="1"/>
</dbReference>
<dbReference type="InterPro" id="IPR006016">
    <property type="entry name" value="UspA"/>
</dbReference>
<dbReference type="CDD" id="cd00293">
    <property type="entry name" value="USP-like"/>
    <property type="match status" value="1"/>
</dbReference>
<proteinExistence type="inferred from homology"/>
<dbReference type="Proteomes" id="UP000196102">
    <property type="component" value="Unassembled WGS sequence"/>
</dbReference>
<feature type="domain" description="UspA" evidence="2">
    <location>
        <begin position="2"/>
        <end position="129"/>
    </location>
</feature>
<dbReference type="RefSeq" id="WP_303687703.1">
    <property type="nucleotide sequence ID" value="NZ_CAJXYO010000037.1"/>
</dbReference>
<comment type="caution">
    <text evidence="3">The sequence shown here is derived from an EMBL/GenBank/DDBJ whole genome shotgun (WGS) entry which is preliminary data.</text>
</comment>
<evidence type="ECO:0000259" key="2">
    <source>
        <dbReference type="Pfam" id="PF00582"/>
    </source>
</evidence>
<dbReference type="PANTHER" id="PTHR46268:SF6">
    <property type="entry name" value="UNIVERSAL STRESS PROTEIN UP12"/>
    <property type="match status" value="1"/>
</dbReference>
<reference evidence="4" key="1">
    <citation type="journal article" date="2017" name="Proc. Natl. Acad. Sci. U.S.A.">
        <title>Simulation of Deepwater Horizon oil plume reveals substrate specialization within a complex community of hydrocarbon-degraders.</title>
        <authorList>
            <person name="Hu P."/>
            <person name="Dubinsky E.A."/>
            <person name="Probst A.J."/>
            <person name="Wang J."/>
            <person name="Sieber C.M.K."/>
            <person name="Tom L.M."/>
            <person name="Gardinali P."/>
            <person name="Banfield J.F."/>
            <person name="Atlas R.M."/>
            <person name="Andersen G.L."/>
        </authorList>
    </citation>
    <scope>NUCLEOTIDE SEQUENCE [LARGE SCALE GENOMIC DNA]</scope>
</reference>
<evidence type="ECO:0000313" key="4">
    <source>
        <dbReference type="Proteomes" id="UP000196102"/>
    </source>
</evidence>
<evidence type="ECO:0000313" key="3">
    <source>
        <dbReference type="EMBL" id="OUS11050.1"/>
    </source>
</evidence>
<accession>A0A1Z8AL51</accession>
<comment type="similarity">
    <text evidence="1">Belongs to the universal stress protein A family.</text>
</comment>
<dbReference type="Gene3D" id="3.40.50.12370">
    <property type="match status" value="1"/>
</dbReference>
<dbReference type="AlphaFoldDB" id="A0A1Z8AL51"/>